<gene>
    <name evidence="2" type="primary">ORF1591</name>
</gene>
<feature type="non-terminal residue" evidence="2">
    <location>
        <position position="1"/>
    </location>
</feature>
<organism evidence="2">
    <name type="scientific">Arion vulgaris</name>
    <dbReference type="NCBI Taxonomy" id="1028688"/>
    <lineage>
        <taxon>Eukaryota</taxon>
        <taxon>Metazoa</taxon>
        <taxon>Spiralia</taxon>
        <taxon>Lophotrochozoa</taxon>
        <taxon>Mollusca</taxon>
        <taxon>Gastropoda</taxon>
        <taxon>Heterobranchia</taxon>
        <taxon>Euthyneura</taxon>
        <taxon>Panpulmonata</taxon>
        <taxon>Eupulmonata</taxon>
        <taxon>Stylommatophora</taxon>
        <taxon>Helicina</taxon>
        <taxon>Arionoidea</taxon>
        <taxon>Arionidae</taxon>
        <taxon>Arion</taxon>
    </lineage>
</organism>
<feature type="compositionally biased region" description="Polar residues" evidence="1">
    <location>
        <begin position="64"/>
        <end position="76"/>
    </location>
</feature>
<evidence type="ECO:0000313" key="2">
    <source>
        <dbReference type="EMBL" id="CEK47546.1"/>
    </source>
</evidence>
<feature type="compositionally biased region" description="Pro residues" evidence="1">
    <location>
        <begin position="47"/>
        <end position="57"/>
    </location>
</feature>
<proteinExistence type="predicted"/>
<feature type="non-terminal residue" evidence="2">
    <location>
        <position position="118"/>
    </location>
</feature>
<dbReference type="AlphaFoldDB" id="A0A0B6XVK0"/>
<accession>A0A0B6XVK0</accession>
<reference evidence="2" key="1">
    <citation type="submission" date="2014-12" db="EMBL/GenBank/DDBJ databases">
        <title>Insight into the proteome of Arion vulgaris.</title>
        <authorList>
            <person name="Aradska J."/>
            <person name="Bulat T."/>
            <person name="Smidak R."/>
            <person name="Sarate P."/>
            <person name="Gangsoo J."/>
            <person name="Sialana F."/>
            <person name="Bilban M."/>
            <person name="Lubec G."/>
        </authorList>
    </citation>
    <scope>NUCLEOTIDE SEQUENCE</scope>
    <source>
        <tissue evidence="2">Skin</tissue>
    </source>
</reference>
<name>A0A0B6XVK0_9EUPU</name>
<dbReference type="EMBL" id="HACG01000681">
    <property type="protein sequence ID" value="CEK47546.1"/>
    <property type="molecule type" value="Transcribed_RNA"/>
</dbReference>
<protein>
    <submittedName>
        <fullName evidence="2">Uncharacterized protein</fullName>
    </submittedName>
</protein>
<feature type="region of interest" description="Disordered" evidence="1">
    <location>
        <begin position="45"/>
        <end position="118"/>
    </location>
</feature>
<sequence length="118" mass="13081">IISSSPTNSDIFQDLPTPIFMQNQACDPFQNSNFDYECLKFNKTQVPVPPSRSPLPKTPMSKVGGSSNEINSSVTSLDPRMDPERISRFVIPPPTSRKKGPSTEEYDLARELSSSDSE</sequence>
<evidence type="ECO:0000256" key="1">
    <source>
        <dbReference type="SAM" id="MobiDB-lite"/>
    </source>
</evidence>